<evidence type="ECO:0000313" key="5">
    <source>
        <dbReference type="EMBL" id="KAK4748614.1"/>
    </source>
</evidence>
<dbReference type="InterPro" id="IPR045890">
    <property type="entry name" value="POB1-like"/>
</dbReference>
<keyword evidence="6" id="KW-1185">Reference proteome</keyword>
<dbReference type="Gene3D" id="1.25.40.420">
    <property type="match status" value="1"/>
</dbReference>
<dbReference type="InterPro" id="IPR011333">
    <property type="entry name" value="SKP1/BTB/POZ_sf"/>
</dbReference>
<evidence type="ECO:0000259" key="4">
    <source>
        <dbReference type="PROSITE" id="PS50097"/>
    </source>
</evidence>
<dbReference type="PANTHER" id="PTHR46336:SF30">
    <property type="entry name" value="BTB_POZ DOMAIN-CONTAINING PROTEIN POB1-LIKE"/>
    <property type="match status" value="1"/>
</dbReference>
<dbReference type="InterPro" id="IPR000210">
    <property type="entry name" value="BTB/POZ_dom"/>
</dbReference>
<proteinExistence type="predicted"/>
<dbReference type="EMBL" id="JAXIOK010000019">
    <property type="protein sequence ID" value="KAK4748614.1"/>
    <property type="molecule type" value="Genomic_DNA"/>
</dbReference>
<accession>A0AAN7JKU9</accession>
<gene>
    <name evidence="5" type="ORF">SAY87_015200</name>
</gene>
<protein>
    <recommendedName>
        <fullName evidence="4">BTB domain-containing protein</fullName>
    </recommendedName>
</protein>
<dbReference type="Gene3D" id="2.60.210.10">
    <property type="entry name" value="Apoptosis, Tumor Necrosis Factor Receptor Associated Protein 2, Chain A"/>
    <property type="match status" value="1"/>
</dbReference>
<dbReference type="Gene3D" id="3.30.710.10">
    <property type="entry name" value="Potassium Channel Kv1.1, Chain A"/>
    <property type="match status" value="1"/>
</dbReference>
<dbReference type="InterPro" id="IPR008974">
    <property type="entry name" value="TRAF-like"/>
</dbReference>
<evidence type="ECO:0000256" key="1">
    <source>
        <dbReference type="ARBA" id="ARBA00002668"/>
    </source>
</evidence>
<evidence type="ECO:0000313" key="6">
    <source>
        <dbReference type="Proteomes" id="UP001345219"/>
    </source>
</evidence>
<dbReference type="FunFam" id="1.25.40.420:FF:000008">
    <property type="entry name" value="BTB/POZ domain-containing protein POB1"/>
    <property type="match status" value="1"/>
</dbReference>
<name>A0AAN7JKU9_9MYRT</name>
<dbReference type="FunFam" id="3.30.710.10:FF:000106">
    <property type="entry name" value="BTB/POZ domain-containing protein POB1"/>
    <property type="match status" value="1"/>
</dbReference>
<dbReference type="SUPFAM" id="SSF54695">
    <property type="entry name" value="POZ domain"/>
    <property type="match status" value="1"/>
</dbReference>
<dbReference type="SMART" id="SM00225">
    <property type="entry name" value="BTB"/>
    <property type="match status" value="1"/>
</dbReference>
<sequence length="545" mass="61385">MDSDCSPGGTSVIGSESDFGFAFNDSNFSDRVLRIEIVPDLPDFKPDGEGCSSLADWARNRKRRREEIKKNVSDDLLVQCEEQIINCNMPDTEDGVVYENQDEETMAMVDESPLDAGMKAEGPSTNSNPLSAMDCSTVLCVKTLHISSPILAAKSPFFYKLFSNGMRESEQRQVTLRIHASEEAALMELLNYMYSNTLSTTQPTAVLDVLMAADKFEVASCMRYCSKLLRTLPMTSESALLYLDIPSTVQMANEVLPLTDAAKQFLAALYKDVAKFQDEVLNLPLSGIEAVLSSDDLQVASEDVVYDFVLKWARMHYTKVDDRRSVLSSRLGRLIRFPFMTCRKLRKVLTCNDFDPELASKVVLEALFFKAEAPHRQRLLAAEEANSLSRRFIERAYKYRPVKVVEFDLPRQQCVVYLDLKKEECANLFPAGRVYSQAFHLGGQGFFLSAHCNMDQQSSFHCFGLFLGMQEKGSVSFAVDYEFAARSKPNEEFVSKYRGNYTFTGGKAVGYRNLFGIKWTDFMADDSAYFHNGALHLRAELTIRA</sequence>
<comment type="caution">
    <text evidence="5">The sequence shown here is derived from an EMBL/GenBank/DDBJ whole genome shotgun (WGS) entry which is preliminary data.</text>
</comment>
<dbReference type="PROSITE" id="PS50097">
    <property type="entry name" value="BTB"/>
    <property type="match status" value="1"/>
</dbReference>
<feature type="domain" description="BTB" evidence="4">
    <location>
        <begin position="133"/>
        <end position="202"/>
    </location>
</feature>
<dbReference type="SMART" id="SM00875">
    <property type="entry name" value="BACK"/>
    <property type="match status" value="1"/>
</dbReference>
<comment type="function">
    <text evidence="1">May act as a substrate-specific adapter of an E3 ubiquitin-protein ligase complex (CUL3-RBX1-BTB) which mediates the ubiquitination and subsequent proteasomal degradation of target proteins.</text>
</comment>
<dbReference type="Pfam" id="PF07707">
    <property type="entry name" value="BACK"/>
    <property type="match status" value="1"/>
</dbReference>
<dbReference type="GO" id="GO:0010114">
    <property type="term" value="P:response to red light"/>
    <property type="evidence" value="ECO:0007669"/>
    <property type="project" value="TreeGrafter"/>
</dbReference>
<dbReference type="SUPFAM" id="SSF49599">
    <property type="entry name" value="TRAF domain-like"/>
    <property type="match status" value="1"/>
</dbReference>
<evidence type="ECO:0000256" key="2">
    <source>
        <dbReference type="ARBA" id="ARBA00004906"/>
    </source>
</evidence>
<evidence type="ECO:0000256" key="3">
    <source>
        <dbReference type="ARBA" id="ARBA00022786"/>
    </source>
</evidence>
<dbReference type="InterPro" id="IPR011705">
    <property type="entry name" value="BACK"/>
</dbReference>
<keyword evidence="3" id="KW-0833">Ubl conjugation pathway</keyword>
<comment type="pathway">
    <text evidence="2">Protein modification; protein ubiquitination.</text>
</comment>
<dbReference type="PANTHER" id="PTHR46336">
    <property type="entry name" value="OS02G0260700 PROTEIN"/>
    <property type="match status" value="1"/>
</dbReference>
<reference evidence="5 6" key="1">
    <citation type="journal article" date="2023" name="Hortic Res">
        <title>Pangenome of water caltrop reveals structural variations and asymmetric subgenome divergence after allopolyploidization.</title>
        <authorList>
            <person name="Zhang X."/>
            <person name="Chen Y."/>
            <person name="Wang L."/>
            <person name="Yuan Y."/>
            <person name="Fang M."/>
            <person name="Shi L."/>
            <person name="Lu R."/>
            <person name="Comes H.P."/>
            <person name="Ma Y."/>
            <person name="Chen Y."/>
            <person name="Huang G."/>
            <person name="Zhou Y."/>
            <person name="Zheng Z."/>
            <person name="Qiu Y."/>
        </authorList>
    </citation>
    <scope>NUCLEOTIDE SEQUENCE [LARGE SCALE GENOMIC DNA]</scope>
    <source>
        <tissue evidence="5">Roots</tissue>
    </source>
</reference>
<dbReference type="Proteomes" id="UP001345219">
    <property type="component" value="Chromosome 12"/>
</dbReference>
<dbReference type="GO" id="GO:0005634">
    <property type="term" value="C:nucleus"/>
    <property type="evidence" value="ECO:0007669"/>
    <property type="project" value="TreeGrafter"/>
</dbReference>
<dbReference type="Pfam" id="PF00651">
    <property type="entry name" value="BTB"/>
    <property type="match status" value="1"/>
</dbReference>
<organism evidence="5 6">
    <name type="scientific">Trapa incisa</name>
    <dbReference type="NCBI Taxonomy" id="236973"/>
    <lineage>
        <taxon>Eukaryota</taxon>
        <taxon>Viridiplantae</taxon>
        <taxon>Streptophyta</taxon>
        <taxon>Embryophyta</taxon>
        <taxon>Tracheophyta</taxon>
        <taxon>Spermatophyta</taxon>
        <taxon>Magnoliopsida</taxon>
        <taxon>eudicotyledons</taxon>
        <taxon>Gunneridae</taxon>
        <taxon>Pentapetalae</taxon>
        <taxon>rosids</taxon>
        <taxon>malvids</taxon>
        <taxon>Myrtales</taxon>
        <taxon>Lythraceae</taxon>
        <taxon>Trapa</taxon>
    </lineage>
</organism>
<dbReference type="AlphaFoldDB" id="A0AAN7JKU9"/>
<dbReference type="CDD" id="cd18186">
    <property type="entry name" value="BTB_POZ_ZBTB_KLHL-like"/>
    <property type="match status" value="1"/>
</dbReference>